<comment type="function">
    <text evidence="14">Member of a two-component regulatory system.</text>
</comment>
<dbReference type="AlphaFoldDB" id="A0A2P8VK30"/>
<dbReference type="EC" id="2.7.13.3" evidence="14"/>
<keyword evidence="9 14" id="KW-0418">Kinase</keyword>
<dbReference type="STRING" id="1388748.GCA_000463155_01924"/>
<dbReference type="PANTHER" id="PTHR45436">
    <property type="entry name" value="SENSOR HISTIDINE KINASE YKOH"/>
    <property type="match status" value="1"/>
</dbReference>
<evidence type="ECO:0000259" key="16">
    <source>
        <dbReference type="PROSITE" id="PS50885"/>
    </source>
</evidence>
<dbReference type="InterPro" id="IPR005467">
    <property type="entry name" value="His_kinase_dom"/>
</dbReference>
<keyword evidence="18" id="KW-1185">Reference proteome</keyword>
<protein>
    <recommendedName>
        <fullName evidence="14">Sensor protein</fullName>
        <ecNumber evidence="14">2.7.13.3</ecNumber>
    </recommendedName>
</protein>
<feature type="transmembrane region" description="Helical" evidence="14">
    <location>
        <begin position="165"/>
        <end position="183"/>
    </location>
</feature>
<evidence type="ECO:0000256" key="10">
    <source>
        <dbReference type="ARBA" id="ARBA00022840"/>
    </source>
</evidence>
<dbReference type="OrthoDB" id="9809766at2"/>
<keyword evidence="13 14" id="KW-0472">Membrane</keyword>
<dbReference type="PRINTS" id="PR00344">
    <property type="entry name" value="BCTRLSENSOR"/>
</dbReference>
<evidence type="ECO:0000256" key="9">
    <source>
        <dbReference type="ARBA" id="ARBA00022777"/>
    </source>
</evidence>
<comment type="caution">
    <text evidence="17">The sequence shown here is derived from an EMBL/GenBank/DDBJ whole genome shotgun (WGS) entry which is preliminary data.</text>
</comment>
<dbReference type="FunFam" id="1.10.287.130:FF:000001">
    <property type="entry name" value="Two-component sensor histidine kinase"/>
    <property type="match status" value="1"/>
</dbReference>
<feature type="transmembrane region" description="Helical" evidence="14">
    <location>
        <begin position="6"/>
        <end position="30"/>
    </location>
</feature>
<keyword evidence="3 14" id="KW-1003">Cell membrane</keyword>
<accession>A0A2P8VK30</accession>
<evidence type="ECO:0000259" key="15">
    <source>
        <dbReference type="PROSITE" id="PS50109"/>
    </source>
</evidence>
<evidence type="ECO:0000256" key="8">
    <source>
        <dbReference type="ARBA" id="ARBA00022741"/>
    </source>
</evidence>
<dbReference type="GO" id="GO:0005524">
    <property type="term" value="F:ATP binding"/>
    <property type="evidence" value="ECO:0007669"/>
    <property type="project" value="UniProtKB-KW"/>
</dbReference>
<dbReference type="SMART" id="SM00388">
    <property type="entry name" value="HisKA"/>
    <property type="match status" value="1"/>
</dbReference>
<keyword evidence="11 14" id="KW-1133">Transmembrane helix</keyword>
<keyword evidence="7 14" id="KW-0812">Transmembrane</keyword>
<evidence type="ECO:0000256" key="4">
    <source>
        <dbReference type="ARBA" id="ARBA00022519"/>
    </source>
</evidence>
<evidence type="ECO:0000256" key="12">
    <source>
        <dbReference type="ARBA" id="ARBA00023012"/>
    </source>
</evidence>
<dbReference type="RefSeq" id="WP_106877464.1">
    <property type="nucleotide sequence ID" value="NZ_PYEP01000004.1"/>
</dbReference>
<comment type="subcellular location">
    <subcellularLocation>
        <location evidence="2">Cell inner membrane</location>
        <topology evidence="2">Multi-pass membrane protein</topology>
    </subcellularLocation>
</comment>
<dbReference type="EMBL" id="PYEP01000004">
    <property type="protein sequence ID" value="PSN07886.1"/>
    <property type="molecule type" value="Genomic_DNA"/>
</dbReference>
<evidence type="ECO:0000256" key="5">
    <source>
        <dbReference type="ARBA" id="ARBA00022553"/>
    </source>
</evidence>
<feature type="domain" description="HAMP" evidence="16">
    <location>
        <begin position="184"/>
        <end position="237"/>
    </location>
</feature>
<feature type="domain" description="Histidine kinase" evidence="15">
    <location>
        <begin position="245"/>
        <end position="453"/>
    </location>
</feature>
<dbReference type="InterPro" id="IPR004358">
    <property type="entry name" value="Sig_transdc_His_kin-like_C"/>
</dbReference>
<dbReference type="InterPro" id="IPR003594">
    <property type="entry name" value="HATPase_dom"/>
</dbReference>
<proteinExistence type="predicted"/>
<keyword evidence="12 14" id="KW-0902">Two-component regulatory system</keyword>
<keyword evidence="6 14" id="KW-0808">Transferase</keyword>
<dbReference type="Proteomes" id="UP000240212">
    <property type="component" value="Unassembled WGS sequence"/>
</dbReference>
<dbReference type="Gene3D" id="1.10.287.130">
    <property type="match status" value="1"/>
</dbReference>
<evidence type="ECO:0000256" key="7">
    <source>
        <dbReference type="ARBA" id="ARBA00022692"/>
    </source>
</evidence>
<dbReference type="PROSITE" id="PS50109">
    <property type="entry name" value="HIS_KIN"/>
    <property type="match status" value="1"/>
</dbReference>
<comment type="catalytic activity">
    <reaction evidence="1 14">
        <text>ATP + protein L-histidine = ADP + protein N-phospho-L-histidine.</text>
        <dbReference type="EC" id="2.7.13.3"/>
    </reaction>
</comment>
<evidence type="ECO:0000313" key="18">
    <source>
        <dbReference type="Proteomes" id="UP000240212"/>
    </source>
</evidence>
<dbReference type="Gene3D" id="6.10.340.10">
    <property type="match status" value="1"/>
</dbReference>
<reference evidence="17 18" key="1">
    <citation type="submission" date="2018-03" db="EMBL/GenBank/DDBJ databases">
        <title>Draft genome sequence of the first documented clinical Siccibacter turicensis isolate in Austria.</title>
        <authorList>
            <person name="Lepuschitz S."/>
            <person name="Pekard-Amenitsch S."/>
            <person name="Haunold R."/>
            <person name="Schill S."/>
            <person name="Mach R."/>
            <person name="Allerberger F."/>
            <person name="Ruppitsch W."/>
            <person name="Forsythe S.J."/>
        </authorList>
    </citation>
    <scope>NUCLEOTIDE SEQUENCE [LARGE SCALE GENOMIC DNA]</scope>
    <source>
        <strain evidence="17 18">6100069499-17</strain>
    </source>
</reference>
<gene>
    <name evidence="17" type="ORF">C7G83_12310</name>
</gene>
<evidence type="ECO:0000256" key="14">
    <source>
        <dbReference type="RuleBase" id="RU364088"/>
    </source>
</evidence>
<dbReference type="SUPFAM" id="SSF47384">
    <property type="entry name" value="Homodimeric domain of signal transducing histidine kinase"/>
    <property type="match status" value="1"/>
</dbReference>
<dbReference type="InterPro" id="IPR003661">
    <property type="entry name" value="HisK_dim/P_dom"/>
</dbReference>
<dbReference type="InterPro" id="IPR050428">
    <property type="entry name" value="TCS_sensor_his_kinase"/>
</dbReference>
<name>A0A2P8VK30_9ENTR</name>
<evidence type="ECO:0000256" key="11">
    <source>
        <dbReference type="ARBA" id="ARBA00022989"/>
    </source>
</evidence>
<dbReference type="CDD" id="cd00082">
    <property type="entry name" value="HisKA"/>
    <property type="match status" value="1"/>
</dbReference>
<dbReference type="Pfam" id="PF02518">
    <property type="entry name" value="HATPase_c"/>
    <property type="match status" value="1"/>
</dbReference>
<dbReference type="GO" id="GO:0005886">
    <property type="term" value="C:plasma membrane"/>
    <property type="evidence" value="ECO:0007669"/>
    <property type="project" value="UniProtKB-SubCell"/>
</dbReference>
<dbReference type="PANTHER" id="PTHR45436:SF3">
    <property type="entry name" value="SENSOR HISTIDINE KINASE HPRS"/>
    <property type="match status" value="1"/>
</dbReference>
<dbReference type="NCBIfam" id="TIGR01386">
    <property type="entry name" value="cztS_silS_copS"/>
    <property type="match status" value="1"/>
</dbReference>
<dbReference type="InterPro" id="IPR036890">
    <property type="entry name" value="HATPase_C_sf"/>
</dbReference>
<organism evidence="17 18">
    <name type="scientific">Siccibacter turicensis</name>
    <dbReference type="NCBI Taxonomy" id="357233"/>
    <lineage>
        <taxon>Bacteria</taxon>
        <taxon>Pseudomonadati</taxon>
        <taxon>Pseudomonadota</taxon>
        <taxon>Gammaproteobacteria</taxon>
        <taxon>Enterobacterales</taxon>
        <taxon>Enterobacteriaceae</taxon>
        <taxon>Siccibacter</taxon>
    </lineage>
</organism>
<dbReference type="Gene3D" id="3.30.565.10">
    <property type="entry name" value="Histidine kinase-like ATPase, C-terminal domain"/>
    <property type="match status" value="1"/>
</dbReference>
<keyword evidence="10 14" id="KW-0067">ATP-binding</keyword>
<evidence type="ECO:0000256" key="3">
    <source>
        <dbReference type="ARBA" id="ARBA00022475"/>
    </source>
</evidence>
<dbReference type="InterPro" id="IPR006290">
    <property type="entry name" value="CztS_silS_copS"/>
</dbReference>
<evidence type="ECO:0000256" key="1">
    <source>
        <dbReference type="ARBA" id="ARBA00000085"/>
    </source>
</evidence>
<dbReference type="GO" id="GO:0000155">
    <property type="term" value="F:phosphorelay sensor kinase activity"/>
    <property type="evidence" value="ECO:0007669"/>
    <property type="project" value="InterPro"/>
</dbReference>
<dbReference type="Pfam" id="PF00512">
    <property type="entry name" value="HisKA"/>
    <property type="match status" value="1"/>
</dbReference>
<evidence type="ECO:0000256" key="13">
    <source>
        <dbReference type="ARBA" id="ARBA00023136"/>
    </source>
</evidence>
<keyword evidence="5" id="KW-0597">Phosphoprotein</keyword>
<dbReference type="InterPro" id="IPR036097">
    <property type="entry name" value="HisK_dim/P_sf"/>
</dbReference>
<dbReference type="PROSITE" id="PS50885">
    <property type="entry name" value="HAMP"/>
    <property type="match status" value="1"/>
</dbReference>
<dbReference type="SUPFAM" id="SSF55874">
    <property type="entry name" value="ATPase domain of HSP90 chaperone/DNA topoisomerase II/histidine kinase"/>
    <property type="match status" value="1"/>
</dbReference>
<evidence type="ECO:0000256" key="6">
    <source>
        <dbReference type="ARBA" id="ARBA00022679"/>
    </source>
</evidence>
<dbReference type="SMART" id="SM00387">
    <property type="entry name" value="HATPase_c"/>
    <property type="match status" value="1"/>
</dbReference>
<evidence type="ECO:0000256" key="2">
    <source>
        <dbReference type="ARBA" id="ARBA00004429"/>
    </source>
</evidence>
<dbReference type="InterPro" id="IPR003660">
    <property type="entry name" value="HAMP_dom"/>
</dbReference>
<evidence type="ECO:0000313" key="17">
    <source>
        <dbReference type="EMBL" id="PSN07886.1"/>
    </source>
</evidence>
<keyword evidence="4 14" id="KW-0997">Cell inner membrane</keyword>
<sequence>MFRPSLTLRLTLAFTLLVAITSALVSVSLYRSLYAELVWRDNQTLVNRGAQLRQLLLDGAEPQALPLYFNRMMDTRLDVLRIDRPGRGTVVEVNQAGVAIPGMAPVPAGTPPSARLLHHWRTAHGEQVAGLALRGSDQVGDVTISVARVSTDRDRVLARYRQNSLIISLVAILLAGIASPLLIRRSLRAIATLSLQTARTDSRQLASPLALETLPTELLPLGQSLNVMRQRLAEDFSRLTQFADDLAHELRTPVNILLGQNQVMLQRPRSPAEYQALLGSNIEELEHLTRLIENILFLSRADHRNVALNPQRIDLARFIGDVVDFLEPLAEERDLRLEVSATGEVEADKLLLQRVLTNLMTNALRHAPEGDRILIRAEPVAHGVTITVANRGAPIDHPEKIFTRFWRGDDARHSPGTGLGLAMSQAIATLHRGQLGLSHENGWNRFTLWLPRS</sequence>
<keyword evidence="8 14" id="KW-0547">Nucleotide-binding</keyword>